<dbReference type="EMBL" id="JANCYU010000028">
    <property type="protein sequence ID" value="KAK4525214.1"/>
    <property type="molecule type" value="Genomic_DNA"/>
</dbReference>
<accession>A0AAV9ICY6</accession>
<dbReference type="SUPFAM" id="SSF57850">
    <property type="entry name" value="RING/U-box"/>
    <property type="match status" value="1"/>
</dbReference>
<dbReference type="InterPro" id="IPR001841">
    <property type="entry name" value="Znf_RING"/>
</dbReference>
<dbReference type="PROSITE" id="PS50089">
    <property type="entry name" value="ZF_RING_2"/>
    <property type="match status" value="1"/>
</dbReference>
<dbReference type="Proteomes" id="UP001300502">
    <property type="component" value="Unassembled WGS sequence"/>
</dbReference>
<dbReference type="GO" id="GO:0008270">
    <property type="term" value="F:zinc ion binding"/>
    <property type="evidence" value="ECO:0007669"/>
    <property type="project" value="UniProtKB-KW"/>
</dbReference>
<evidence type="ECO:0000256" key="1">
    <source>
        <dbReference type="PROSITE-ProRule" id="PRU00175"/>
    </source>
</evidence>
<organism evidence="3 4">
    <name type="scientific">Galdieria yellowstonensis</name>
    <dbReference type="NCBI Taxonomy" id="3028027"/>
    <lineage>
        <taxon>Eukaryota</taxon>
        <taxon>Rhodophyta</taxon>
        <taxon>Bangiophyceae</taxon>
        <taxon>Galdieriales</taxon>
        <taxon>Galdieriaceae</taxon>
        <taxon>Galdieria</taxon>
    </lineage>
</organism>
<protein>
    <recommendedName>
        <fullName evidence="2">RING-type domain-containing protein</fullName>
    </recommendedName>
</protein>
<evidence type="ECO:0000313" key="4">
    <source>
        <dbReference type="Proteomes" id="UP001300502"/>
    </source>
</evidence>
<keyword evidence="1" id="KW-0863">Zinc-finger</keyword>
<sequence length="330" mass="38220">MNPSMDGSESDLTCCICLQESYKLVELFPCHHKNICSTCICRLEKKLCPTCRQDVDLVGLNFHPRTSDLKTSESFFYPNTFVGIPLNFILEYRRKTIRNLVASTYQVYFVGSSGIPLHKISSQIFGEFTRKIDTKGDLKEGENCDNVERTRAFEDSFMPRSKGSNSKGNSMERLLELFFDMSECTRHYFPNAFVKGSSIRFNCFAFWEFLRILRSAEVSDRILPDFIVSCIDSSNEKCMQETVKMQEIMTRIYKLHGRKLYNIWLDTSGSHCKKESTKNEFGKTFHSMTQVDLPCRIIVLPKSLSKNDSTYLADIIVQKCFQSRKEFIFE</sequence>
<dbReference type="AlphaFoldDB" id="A0AAV9ICY6"/>
<evidence type="ECO:0000259" key="2">
    <source>
        <dbReference type="PROSITE" id="PS50089"/>
    </source>
</evidence>
<dbReference type="InterPro" id="IPR013083">
    <property type="entry name" value="Znf_RING/FYVE/PHD"/>
</dbReference>
<keyword evidence="1" id="KW-0862">Zinc</keyword>
<keyword evidence="4" id="KW-1185">Reference proteome</keyword>
<dbReference type="Gene3D" id="3.30.40.10">
    <property type="entry name" value="Zinc/RING finger domain, C3HC4 (zinc finger)"/>
    <property type="match status" value="1"/>
</dbReference>
<name>A0AAV9ICY6_9RHOD</name>
<comment type="caution">
    <text evidence="3">The sequence shown here is derived from an EMBL/GenBank/DDBJ whole genome shotgun (WGS) entry which is preliminary data.</text>
</comment>
<proteinExistence type="predicted"/>
<dbReference type="Pfam" id="PF13920">
    <property type="entry name" value="zf-C3HC4_3"/>
    <property type="match status" value="1"/>
</dbReference>
<feature type="domain" description="RING-type" evidence="2">
    <location>
        <begin position="14"/>
        <end position="52"/>
    </location>
</feature>
<evidence type="ECO:0000313" key="3">
    <source>
        <dbReference type="EMBL" id="KAK4525214.1"/>
    </source>
</evidence>
<keyword evidence="1" id="KW-0479">Metal-binding</keyword>
<gene>
    <name evidence="3" type="ORF">GAYE_SCF08G3120</name>
</gene>
<reference evidence="3 4" key="1">
    <citation type="submission" date="2022-07" db="EMBL/GenBank/DDBJ databases">
        <title>Genome-wide signatures of adaptation to extreme environments.</title>
        <authorList>
            <person name="Cho C.H."/>
            <person name="Yoon H.S."/>
        </authorList>
    </citation>
    <scope>NUCLEOTIDE SEQUENCE [LARGE SCALE GENOMIC DNA]</scope>
    <source>
        <strain evidence="3 4">108.79 E11</strain>
    </source>
</reference>